<dbReference type="EMBL" id="BBRZ01000021">
    <property type="protein sequence ID" value="GAM55932.1"/>
    <property type="molecule type" value="Genomic_DNA"/>
</dbReference>
<organism evidence="2 3">
    <name type="scientific">Vibrio ishigakensis</name>
    <dbReference type="NCBI Taxonomy" id="1481914"/>
    <lineage>
        <taxon>Bacteria</taxon>
        <taxon>Pseudomonadati</taxon>
        <taxon>Pseudomonadota</taxon>
        <taxon>Gammaproteobacteria</taxon>
        <taxon>Vibrionales</taxon>
        <taxon>Vibrionaceae</taxon>
        <taxon>Vibrio</taxon>
    </lineage>
</organism>
<keyword evidence="3" id="KW-1185">Reference proteome</keyword>
<dbReference type="AlphaFoldDB" id="A0A0B8NUI0"/>
<feature type="chain" id="PRO_5002121474" evidence="1">
    <location>
        <begin position="22"/>
        <end position="51"/>
    </location>
</feature>
<proteinExistence type="predicted"/>
<evidence type="ECO:0000313" key="2">
    <source>
        <dbReference type="EMBL" id="GAM55932.1"/>
    </source>
</evidence>
<gene>
    <name evidence="2" type="ORF">JCM19231_4920</name>
</gene>
<name>A0A0B8NUI0_9VIBR</name>
<keyword evidence="1" id="KW-0732">Signal</keyword>
<comment type="caution">
    <text evidence="2">The sequence shown here is derived from an EMBL/GenBank/DDBJ whole genome shotgun (WGS) entry which is preliminary data.</text>
</comment>
<reference evidence="2 3" key="1">
    <citation type="submission" date="2015-01" db="EMBL/GenBank/DDBJ databases">
        <title>Vibrio sp. C1 JCM 19231 whole genome shotgun sequence.</title>
        <authorList>
            <person name="Sawabe T."/>
            <person name="Meirelles P."/>
            <person name="Feng G."/>
            <person name="Sayaka M."/>
            <person name="Hattori M."/>
            <person name="Ohkuma M."/>
        </authorList>
    </citation>
    <scope>NUCLEOTIDE SEQUENCE [LARGE SCALE GENOMIC DNA]</scope>
    <source>
        <strain evidence="3">JCM 19231</strain>
    </source>
</reference>
<sequence>MNKKIIALAVAAAAFGTQASAVELYNNDGTTFAVGGHVTAAIQVLKKMTQQ</sequence>
<dbReference type="Proteomes" id="UP000031671">
    <property type="component" value="Unassembled WGS sequence"/>
</dbReference>
<evidence type="ECO:0000313" key="3">
    <source>
        <dbReference type="Proteomes" id="UP000031671"/>
    </source>
</evidence>
<feature type="signal peptide" evidence="1">
    <location>
        <begin position="1"/>
        <end position="21"/>
    </location>
</feature>
<evidence type="ECO:0000256" key="1">
    <source>
        <dbReference type="SAM" id="SignalP"/>
    </source>
</evidence>
<reference evidence="2 3" key="2">
    <citation type="submission" date="2015-01" db="EMBL/GenBank/DDBJ databases">
        <authorList>
            <consortium name="NBRP consortium"/>
            <person name="Sawabe T."/>
            <person name="Meirelles P."/>
            <person name="Feng G."/>
            <person name="Sayaka M."/>
            <person name="Hattori M."/>
            <person name="Ohkuma M."/>
        </authorList>
    </citation>
    <scope>NUCLEOTIDE SEQUENCE [LARGE SCALE GENOMIC DNA]</scope>
    <source>
        <strain evidence="3">JCM 19231</strain>
    </source>
</reference>
<protein>
    <submittedName>
        <fullName evidence="2">Outer membrane protein N, non-specific porin</fullName>
    </submittedName>
</protein>
<accession>A0A0B8NUI0</accession>